<evidence type="ECO:0000313" key="2">
    <source>
        <dbReference type="Proteomes" id="UP000004079"/>
    </source>
</evidence>
<gene>
    <name evidence="1" type="ORF">HMPREF0971_01166</name>
</gene>
<protein>
    <submittedName>
        <fullName evidence="1">Uncharacterized protein</fullName>
    </submittedName>
</protein>
<comment type="caution">
    <text evidence="1">The sequence shown here is derived from an EMBL/GenBank/DDBJ whole genome shotgun (WGS) entry which is preliminary data.</text>
</comment>
<evidence type="ECO:0000313" key="1">
    <source>
        <dbReference type="EMBL" id="EFB32323.1"/>
    </source>
</evidence>
<organism evidence="1 2">
    <name type="scientific">Segatella oris F0302</name>
    <dbReference type="NCBI Taxonomy" id="649760"/>
    <lineage>
        <taxon>Bacteria</taxon>
        <taxon>Pseudomonadati</taxon>
        <taxon>Bacteroidota</taxon>
        <taxon>Bacteroidia</taxon>
        <taxon>Bacteroidales</taxon>
        <taxon>Prevotellaceae</taxon>
        <taxon>Segatella</taxon>
    </lineage>
</organism>
<proteinExistence type="predicted"/>
<dbReference type="Proteomes" id="UP000004079">
    <property type="component" value="Unassembled WGS sequence"/>
</dbReference>
<dbReference type="STRING" id="649760.HMPREF0971_01166"/>
<reference evidence="1 2" key="1">
    <citation type="submission" date="2009-11" db="EMBL/GenBank/DDBJ databases">
        <authorList>
            <person name="Weinstock G."/>
            <person name="Sodergren E."/>
            <person name="Clifton S."/>
            <person name="Fulton L."/>
            <person name="Fulton B."/>
            <person name="Courtney L."/>
            <person name="Fronick C."/>
            <person name="Harrison M."/>
            <person name="Strong C."/>
            <person name="Farmer C."/>
            <person name="Delahaunty K."/>
            <person name="Markovic C."/>
            <person name="Hall O."/>
            <person name="Minx P."/>
            <person name="Tomlinson C."/>
            <person name="Mitreva M."/>
            <person name="Nelson J."/>
            <person name="Hou S."/>
            <person name="Wollam A."/>
            <person name="Pepin K.H."/>
            <person name="Johnson M."/>
            <person name="Bhonagiri V."/>
            <person name="Nash W.E."/>
            <person name="Warren W."/>
            <person name="Chinwalla A."/>
            <person name="Mardis E.R."/>
            <person name="Wilson R.K."/>
        </authorList>
    </citation>
    <scope>NUCLEOTIDE SEQUENCE [LARGE SCALE GENOMIC DNA]</scope>
    <source>
        <strain evidence="1 2">F0302</strain>
    </source>
</reference>
<dbReference type="HOGENOM" id="CLU_3102268_0_0_10"/>
<sequence length="51" mass="5983">MKFICIASACFKNGFSLLVATHYYICRCKDRKINLYLLNYTDIFYVLSAFS</sequence>
<dbReference type="EMBL" id="ACUZ02000023">
    <property type="protein sequence ID" value="EFB32323.1"/>
    <property type="molecule type" value="Genomic_DNA"/>
</dbReference>
<accession>D1QQB7</accession>
<name>D1QQB7_9BACT</name>
<dbReference type="AlphaFoldDB" id="D1QQB7"/>